<dbReference type="PANTHER" id="PTHR11138:SF5">
    <property type="entry name" value="METHIONYL-TRNA FORMYLTRANSFERASE, MITOCHONDRIAL"/>
    <property type="match status" value="1"/>
</dbReference>
<evidence type="ECO:0000313" key="8">
    <source>
        <dbReference type="EMBL" id="RLE09237.1"/>
    </source>
</evidence>
<dbReference type="Proteomes" id="UP000279422">
    <property type="component" value="Unassembled WGS sequence"/>
</dbReference>
<dbReference type="Gene3D" id="3.40.50.12230">
    <property type="match status" value="1"/>
</dbReference>
<dbReference type="InterPro" id="IPR036477">
    <property type="entry name" value="Formyl_transf_N_sf"/>
</dbReference>
<comment type="similarity">
    <text evidence="1 5">Belongs to the Fmt family.</text>
</comment>
<name>A0A497E3S1_UNCAE</name>
<dbReference type="EC" id="2.1.2.9" evidence="2 5"/>
<dbReference type="InterPro" id="IPR044135">
    <property type="entry name" value="Met-tRNA-FMT_C"/>
</dbReference>
<evidence type="ECO:0000256" key="1">
    <source>
        <dbReference type="ARBA" id="ARBA00010699"/>
    </source>
</evidence>
<dbReference type="InterPro" id="IPR041711">
    <property type="entry name" value="Met-tRNA-FMT_N"/>
</dbReference>
<proteinExistence type="inferred from homology"/>
<dbReference type="NCBIfam" id="TIGR00460">
    <property type="entry name" value="fmt"/>
    <property type="match status" value="1"/>
</dbReference>
<dbReference type="CDD" id="cd08646">
    <property type="entry name" value="FMT_core_Met-tRNA-FMT_N"/>
    <property type="match status" value="1"/>
</dbReference>
<dbReference type="InterPro" id="IPR005793">
    <property type="entry name" value="Formyl_trans_C"/>
</dbReference>
<evidence type="ECO:0000259" key="6">
    <source>
        <dbReference type="Pfam" id="PF00551"/>
    </source>
</evidence>
<dbReference type="PROSITE" id="PS00373">
    <property type="entry name" value="GART"/>
    <property type="match status" value="1"/>
</dbReference>
<dbReference type="GO" id="GO:0004479">
    <property type="term" value="F:methionyl-tRNA formyltransferase activity"/>
    <property type="evidence" value="ECO:0007669"/>
    <property type="project" value="UniProtKB-UniRule"/>
</dbReference>
<dbReference type="EMBL" id="QMPZ01000055">
    <property type="protein sequence ID" value="RLE09237.1"/>
    <property type="molecule type" value="Genomic_DNA"/>
</dbReference>
<dbReference type="SUPFAM" id="SSF53328">
    <property type="entry name" value="Formyltransferase"/>
    <property type="match status" value="1"/>
</dbReference>
<comment type="function">
    <text evidence="5">Attaches a formyl group to the free amino group of methionyl-tRNA(fMet). The formyl group appears to play a dual role in the initiator identity of N-formylmethionyl-tRNA by promoting its recognition by IF2 and preventing the misappropriation of this tRNA by the elongation apparatus.</text>
</comment>
<dbReference type="AlphaFoldDB" id="A0A497E3S1"/>
<accession>A0A497E3S1</accession>
<comment type="caution">
    <text evidence="8">The sequence shown here is derived from an EMBL/GenBank/DDBJ whole genome shotgun (WGS) entry which is preliminary data.</text>
</comment>
<evidence type="ECO:0000313" key="9">
    <source>
        <dbReference type="Proteomes" id="UP000279422"/>
    </source>
</evidence>
<dbReference type="GO" id="GO:0005829">
    <property type="term" value="C:cytosol"/>
    <property type="evidence" value="ECO:0007669"/>
    <property type="project" value="TreeGrafter"/>
</dbReference>
<evidence type="ECO:0000256" key="4">
    <source>
        <dbReference type="ARBA" id="ARBA00022917"/>
    </source>
</evidence>
<evidence type="ECO:0000256" key="5">
    <source>
        <dbReference type="HAMAP-Rule" id="MF_00182"/>
    </source>
</evidence>
<keyword evidence="3 5" id="KW-0808">Transferase</keyword>
<feature type="domain" description="Formyl transferase C-terminal" evidence="7">
    <location>
        <begin position="197"/>
        <end position="304"/>
    </location>
</feature>
<organism evidence="8 9">
    <name type="scientific">Aerophobetes bacterium</name>
    <dbReference type="NCBI Taxonomy" id="2030807"/>
    <lineage>
        <taxon>Bacteria</taxon>
        <taxon>Candidatus Aerophobota</taxon>
    </lineage>
</organism>
<dbReference type="Pfam" id="PF00551">
    <property type="entry name" value="Formyl_trans_N"/>
    <property type="match status" value="1"/>
</dbReference>
<dbReference type="CDD" id="cd08704">
    <property type="entry name" value="Met_tRNA_FMT_C"/>
    <property type="match status" value="1"/>
</dbReference>
<evidence type="ECO:0000256" key="2">
    <source>
        <dbReference type="ARBA" id="ARBA00012261"/>
    </source>
</evidence>
<dbReference type="PANTHER" id="PTHR11138">
    <property type="entry name" value="METHIONYL-TRNA FORMYLTRANSFERASE"/>
    <property type="match status" value="1"/>
</dbReference>
<dbReference type="Pfam" id="PF02911">
    <property type="entry name" value="Formyl_trans_C"/>
    <property type="match status" value="1"/>
</dbReference>
<gene>
    <name evidence="5" type="primary">fmt</name>
    <name evidence="8" type="ORF">DRJ00_04720</name>
</gene>
<dbReference type="InterPro" id="IPR005794">
    <property type="entry name" value="Fmt"/>
</dbReference>
<keyword evidence="4 5" id="KW-0648">Protein biosynthesis</keyword>
<feature type="domain" description="Formyl transferase N-terminal" evidence="6">
    <location>
        <begin position="19"/>
        <end position="174"/>
    </location>
</feature>
<evidence type="ECO:0000259" key="7">
    <source>
        <dbReference type="Pfam" id="PF02911"/>
    </source>
</evidence>
<comment type="catalytic activity">
    <reaction evidence="5">
        <text>L-methionyl-tRNA(fMet) + (6R)-10-formyltetrahydrofolate = N-formyl-L-methionyl-tRNA(fMet) + (6S)-5,6,7,8-tetrahydrofolate + H(+)</text>
        <dbReference type="Rhea" id="RHEA:24380"/>
        <dbReference type="Rhea" id="RHEA-COMP:9952"/>
        <dbReference type="Rhea" id="RHEA-COMP:9953"/>
        <dbReference type="ChEBI" id="CHEBI:15378"/>
        <dbReference type="ChEBI" id="CHEBI:57453"/>
        <dbReference type="ChEBI" id="CHEBI:78530"/>
        <dbReference type="ChEBI" id="CHEBI:78844"/>
        <dbReference type="ChEBI" id="CHEBI:195366"/>
        <dbReference type="EC" id="2.1.2.9"/>
    </reaction>
</comment>
<evidence type="ECO:0000256" key="3">
    <source>
        <dbReference type="ARBA" id="ARBA00022679"/>
    </source>
</evidence>
<sequence length="314" mass="35322">MGTPRFACPPLKRLICEEEVIGVVTQPDRPSGRGWKLVPSPVKQLAEKKGIPLYQPSRVNQPSFICQVKRIAPDLIVSVAFGQILSPEILSIPKICCINLHPSLLPRYRGPAPIQRAIIRGEKETGVTVQRMEEEVDKGMIILQRKIPIDISDTARDLEEKLSLLGADVLIEAIKKIREGSVEYIPQNEAEASYAPKIKKEEGRIDWSEPSLKIHNKVRGLNPYPGAFTFLQIRGRKTRLKIWQTELVNDDLSKQQKKILPGEIFQIKKEIGFTVRTGNGLLLIKRVQLPDRKPISGYDFIKGYQIKEGVILGG</sequence>
<dbReference type="SUPFAM" id="SSF50486">
    <property type="entry name" value="FMT C-terminal domain-like"/>
    <property type="match status" value="1"/>
</dbReference>
<dbReference type="InterPro" id="IPR001555">
    <property type="entry name" value="GART_AS"/>
</dbReference>
<dbReference type="InterPro" id="IPR011034">
    <property type="entry name" value="Formyl_transferase-like_C_sf"/>
</dbReference>
<dbReference type="HAMAP" id="MF_00182">
    <property type="entry name" value="Formyl_trans"/>
    <property type="match status" value="1"/>
</dbReference>
<feature type="binding site" evidence="5">
    <location>
        <begin position="103"/>
        <end position="106"/>
    </location>
    <ligand>
        <name>(6S)-5,6,7,8-tetrahydrofolate</name>
        <dbReference type="ChEBI" id="CHEBI:57453"/>
    </ligand>
</feature>
<dbReference type="InterPro" id="IPR002376">
    <property type="entry name" value="Formyl_transf_N"/>
</dbReference>
<protein>
    <recommendedName>
        <fullName evidence="2 5">Methionyl-tRNA formyltransferase</fullName>
        <ecNumber evidence="2 5">2.1.2.9</ecNumber>
    </recommendedName>
</protein>
<reference evidence="8 9" key="1">
    <citation type="submission" date="2018-06" db="EMBL/GenBank/DDBJ databases">
        <title>Extensive metabolic versatility and redundancy in microbially diverse, dynamic hydrothermal sediments.</title>
        <authorList>
            <person name="Dombrowski N."/>
            <person name="Teske A."/>
            <person name="Baker B.J."/>
        </authorList>
    </citation>
    <scope>NUCLEOTIDE SEQUENCE [LARGE SCALE GENOMIC DNA]</scope>
    <source>
        <strain evidence="8">B47_G16</strain>
    </source>
</reference>